<keyword evidence="2" id="KW-1185">Reference proteome</keyword>
<proteinExistence type="predicted"/>
<name>A0A409YA55_9AGAR</name>
<protein>
    <submittedName>
        <fullName evidence="1">Uncharacterized protein</fullName>
    </submittedName>
</protein>
<gene>
    <name evidence="1" type="ORF">CVT26_009333</name>
</gene>
<dbReference type="InParanoid" id="A0A409YA55"/>
<dbReference type="EMBL" id="NHYE01001041">
    <property type="protein sequence ID" value="PPQ99886.1"/>
    <property type="molecule type" value="Genomic_DNA"/>
</dbReference>
<dbReference type="AlphaFoldDB" id="A0A409YA55"/>
<dbReference type="Proteomes" id="UP000284706">
    <property type="component" value="Unassembled WGS sequence"/>
</dbReference>
<accession>A0A409YA55</accession>
<evidence type="ECO:0000313" key="1">
    <source>
        <dbReference type="EMBL" id="PPQ99886.1"/>
    </source>
</evidence>
<comment type="caution">
    <text evidence="1">The sequence shown here is derived from an EMBL/GenBank/DDBJ whole genome shotgun (WGS) entry which is preliminary data.</text>
</comment>
<reference evidence="1 2" key="1">
    <citation type="journal article" date="2018" name="Evol. Lett.">
        <title>Horizontal gene cluster transfer increased hallucinogenic mushroom diversity.</title>
        <authorList>
            <person name="Reynolds H.T."/>
            <person name="Vijayakumar V."/>
            <person name="Gluck-Thaler E."/>
            <person name="Korotkin H.B."/>
            <person name="Matheny P.B."/>
            <person name="Slot J.C."/>
        </authorList>
    </citation>
    <scope>NUCLEOTIDE SEQUENCE [LARGE SCALE GENOMIC DNA]</scope>
    <source>
        <strain evidence="1 2">SRW20</strain>
    </source>
</reference>
<sequence length="193" mass="21613">MSRQATAHQDGAQRLCSNELDCEAGSGDELLLNFLSMNGSILGTLLRGHCIFYPHICASVAPTSTGLTQPIQHHPEFSISHIPGFYTSMLRNFNFVSKRRRYTFCIACMHLRFSSETFFAERKSRKSYTIFSGRHVISCYPVFAPSVGSVASRHRRGLLGLSGIFCDGAVVVDVHADVFQELREVSDDWERLC</sequence>
<organism evidence="1 2">
    <name type="scientific">Gymnopilus dilepis</name>
    <dbReference type="NCBI Taxonomy" id="231916"/>
    <lineage>
        <taxon>Eukaryota</taxon>
        <taxon>Fungi</taxon>
        <taxon>Dikarya</taxon>
        <taxon>Basidiomycota</taxon>
        <taxon>Agaricomycotina</taxon>
        <taxon>Agaricomycetes</taxon>
        <taxon>Agaricomycetidae</taxon>
        <taxon>Agaricales</taxon>
        <taxon>Agaricineae</taxon>
        <taxon>Hymenogastraceae</taxon>
        <taxon>Gymnopilus</taxon>
    </lineage>
</organism>
<evidence type="ECO:0000313" key="2">
    <source>
        <dbReference type="Proteomes" id="UP000284706"/>
    </source>
</evidence>